<keyword evidence="6" id="KW-0472">Membrane</keyword>
<dbReference type="PROSITE" id="PS50011">
    <property type="entry name" value="PROTEIN_KINASE_DOM"/>
    <property type="match status" value="1"/>
</dbReference>
<dbReference type="PROSITE" id="PS00108">
    <property type="entry name" value="PROTEIN_KINASE_ST"/>
    <property type="match status" value="1"/>
</dbReference>
<accession>Q7UFG3</accession>
<dbReference type="EMBL" id="BX294151">
    <property type="protein sequence ID" value="CAD78719.1"/>
    <property type="molecule type" value="Genomic_DNA"/>
</dbReference>
<dbReference type="KEGG" id="rba:RB10133"/>
<proteinExistence type="predicted"/>
<dbReference type="AlphaFoldDB" id="Q7UFG3"/>
<dbReference type="PANTHER" id="PTHR43289:SF6">
    <property type="entry name" value="SERINE_THREONINE-PROTEIN KINASE NEKL-3"/>
    <property type="match status" value="1"/>
</dbReference>
<evidence type="ECO:0000259" key="7">
    <source>
        <dbReference type="PROSITE" id="PS50011"/>
    </source>
</evidence>
<dbReference type="InterPro" id="IPR008271">
    <property type="entry name" value="Ser/Thr_kinase_AS"/>
</dbReference>
<dbReference type="InParanoid" id="Q7UFG3"/>
<keyword evidence="2" id="KW-0547">Nucleotide-binding</keyword>
<reference evidence="8 9" key="1">
    <citation type="journal article" date="2003" name="Proc. Natl. Acad. Sci. U.S.A.">
        <title>Complete genome sequence of the marine planctomycete Pirellula sp. strain 1.</title>
        <authorList>
            <person name="Gloeckner F.O."/>
            <person name="Kube M."/>
            <person name="Bauer M."/>
            <person name="Teeling H."/>
            <person name="Lombardot T."/>
            <person name="Ludwig W."/>
            <person name="Gade D."/>
            <person name="Beck A."/>
            <person name="Borzym K."/>
            <person name="Heitmann K."/>
            <person name="Rabus R."/>
            <person name="Schlesner H."/>
            <person name="Amann R."/>
            <person name="Reinhardt R."/>
        </authorList>
    </citation>
    <scope>NUCLEOTIDE SEQUENCE [LARGE SCALE GENOMIC DNA]</scope>
    <source>
        <strain evidence="9">DSM 10527 / NCIMB 13988 / SH1</strain>
    </source>
</reference>
<dbReference type="Gene3D" id="1.10.510.10">
    <property type="entry name" value="Transferase(Phosphotransferase) domain 1"/>
    <property type="match status" value="1"/>
</dbReference>
<evidence type="ECO:0000313" key="9">
    <source>
        <dbReference type="Proteomes" id="UP000001025"/>
    </source>
</evidence>
<dbReference type="InterPro" id="IPR011009">
    <property type="entry name" value="Kinase-like_dom_sf"/>
</dbReference>
<dbReference type="SUPFAM" id="SSF56112">
    <property type="entry name" value="Protein kinase-like (PK-like)"/>
    <property type="match status" value="1"/>
</dbReference>
<organism evidence="8 9">
    <name type="scientific">Rhodopirellula baltica (strain DSM 10527 / NCIMB 13988 / SH1)</name>
    <dbReference type="NCBI Taxonomy" id="243090"/>
    <lineage>
        <taxon>Bacteria</taxon>
        <taxon>Pseudomonadati</taxon>
        <taxon>Planctomycetota</taxon>
        <taxon>Planctomycetia</taxon>
        <taxon>Pirellulales</taxon>
        <taxon>Pirellulaceae</taxon>
        <taxon>Rhodopirellula</taxon>
    </lineage>
</organism>
<evidence type="ECO:0000256" key="1">
    <source>
        <dbReference type="ARBA" id="ARBA00022679"/>
    </source>
</evidence>
<dbReference type="InterPro" id="IPR000719">
    <property type="entry name" value="Prot_kinase_dom"/>
</dbReference>
<evidence type="ECO:0000256" key="6">
    <source>
        <dbReference type="SAM" id="Phobius"/>
    </source>
</evidence>
<dbReference type="CDD" id="cd14014">
    <property type="entry name" value="STKc_PknB_like"/>
    <property type="match status" value="1"/>
</dbReference>
<dbReference type="PANTHER" id="PTHR43289">
    <property type="entry name" value="MITOGEN-ACTIVATED PROTEIN KINASE KINASE KINASE 20-RELATED"/>
    <property type="match status" value="1"/>
</dbReference>
<keyword evidence="6" id="KW-0812">Transmembrane</keyword>
<feature type="transmembrane region" description="Helical" evidence="6">
    <location>
        <begin position="343"/>
        <end position="362"/>
    </location>
</feature>
<dbReference type="EC" id="2.7.1.-" evidence="8"/>
<feature type="region of interest" description="Disordered" evidence="5">
    <location>
        <begin position="288"/>
        <end position="313"/>
    </location>
</feature>
<keyword evidence="1 8" id="KW-0808">Transferase</keyword>
<dbReference type="OrthoDB" id="6111975at2"/>
<sequence length="364" mass="39246">MMPHLRLTDFELGAVLGVGTVGTVYDGKILDDVEVHPAAEAIRGQDLAVKKLHPAVSQDDLIQARFRREMVILERLQHPNIIGYFGGGSEDGQLFYVMERVDGGTIKDLLETNGALAWPVVVDVARQVCSALQCAHNHGVIHRDLKPGNLFLTRDAHVKLGDFGIARDQHSSDLTSQGLTVGTHAYMAPEQITGDEAISGKADLYALGCVLFEMLANRKVFAGENFAQLFEQHLRTKAPTIASIVPDVPPELSQVIADCLEKSPDDRPFNARSVQGVMIEIGEKYNLSAPPDSPVGPNHSETGNAPKDVSADSVTEKGRRLLEEQIHYRLGGTSREPVSAGKVSLIVVAIIVLIVLAVSLSGGS</sequence>
<dbReference type="STRING" id="243090.RB10133"/>
<dbReference type="Pfam" id="PF00069">
    <property type="entry name" value="Pkinase"/>
    <property type="match status" value="1"/>
</dbReference>
<dbReference type="PATRIC" id="fig|243090.15.peg.4889"/>
<evidence type="ECO:0000256" key="5">
    <source>
        <dbReference type="SAM" id="MobiDB-lite"/>
    </source>
</evidence>
<dbReference type="EnsemblBacteria" id="CAD78719">
    <property type="protein sequence ID" value="CAD78719"/>
    <property type="gene ID" value="RB10133"/>
</dbReference>
<protein>
    <submittedName>
        <fullName evidence="8">Probable serine/threonine-protein kinase pknH</fullName>
        <ecNumber evidence="8">2.7.1.-</ecNumber>
    </submittedName>
</protein>
<keyword evidence="3 8" id="KW-0418">Kinase</keyword>
<dbReference type="Proteomes" id="UP000001025">
    <property type="component" value="Chromosome"/>
</dbReference>
<feature type="domain" description="Protein kinase" evidence="7">
    <location>
        <begin position="10"/>
        <end position="279"/>
    </location>
</feature>
<evidence type="ECO:0000256" key="4">
    <source>
        <dbReference type="ARBA" id="ARBA00022840"/>
    </source>
</evidence>
<dbReference type="GO" id="GO:0004674">
    <property type="term" value="F:protein serine/threonine kinase activity"/>
    <property type="evidence" value="ECO:0000318"/>
    <property type="project" value="GO_Central"/>
</dbReference>
<evidence type="ECO:0000256" key="2">
    <source>
        <dbReference type="ARBA" id="ARBA00022741"/>
    </source>
</evidence>
<keyword evidence="4" id="KW-0067">ATP-binding</keyword>
<keyword evidence="9" id="KW-1185">Reference proteome</keyword>
<evidence type="ECO:0000256" key="3">
    <source>
        <dbReference type="ARBA" id="ARBA00022777"/>
    </source>
</evidence>
<dbReference type="SMART" id="SM00220">
    <property type="entry name" value="S_TKc"/>
    <property type="match status" value="1"/>
</dbReference>
<dbReference type="GO" id="GO:0005524">
    <property type="term" value="F:ATP binding"/>
    <property type="evidence" value="ECO:0007669"/>
    <property type="project" value="UniProtKB-KW"/>
</dbReference>
<keyword evidence="6" id="KW-1133">Transmembrane helix</keyword>
<dbReference type="FunFam" id="1.10.510.10:FF:002529">
    <property type="entry name" value="Probable serine/threonine-protein kinase pknH"/>
    <property type="match status" value="1"/>
</dbReference>
<name>Q7UFG3_RHOBA</name>
<evidence type="ECO:0000313" key="8">
    <source>
        <dbReference type="EMBL" id="CAD78719.1"/>
    </source>
</evidence>
<dbReference type="HOGENOM" id="CLU_000288_63_44_0"/>
<dbReference type="eggNOG" id="COG0515">
    <property type="taxonomic scope" value="Bacteria"/>
</dbReference>
<gene>
    <name evidence="8" type="primary">pknH</name>
    <name evidence="8" type="ordered locus">RB10133</name>
</gene>